<protein>
    <submittedName>
        <fullName evidence="6">Fibronectin type III domain-containing protein</fullName>
    </submittedName>
</protein>
<keyword evidence="1" id="KW-0378">Hydrolase</keyword>
<keyword evidence="7" id="KW-1185">Reference proteome</keyword>
<evidence type="ECO:0000259" key="5">
    <source>
        <dbReference type="PROSITE" id="PS50853"/>
    </source>
</evidence>
<dbReference type="InterPro" id="IPR036116">
    <property type="entry name" value="FN3_sf"/>
</dbReference>
<evidence type="ECO:0000256" key="2">
    <source>
        <dbReference type="ARBA" id="ARBA00023326"/>
    </source>
</evidence>
<feature type="domain" description="Fibronectin type-III" evidence="5">
    <location>
        <begin position="1516"/>
        <end position="1602"/>
    </location>
</feature>
<evidence type="ECO:0000313" key="7">
    <source>
        <dbReference type="Proteomes" id="UP001430172"/>
    </source>
</evidence>
<dbReference type="InterPro" id="IPR013783">
    <property type="entry name" value="Ig-like_fold"/>
</dbReference>
<dbReference type="SMART" id="SM00060">
    <property type="entry name" value="FN3"/>
    <property type="match status" value="4"/>
</dbReference>
<accession>A0ABS2CK79</accession>
<evidence type="ECO:0000256" key="3">
    <source>
        <dbReference type="SAM" id="MobiDB-lite"/>
    </source>
</evidence>
<gene>
    <name evidence="6" type="ORF">JQN70_05685</name>
</gene>
<reference evidence="6" key="1">
    <citation type="submission" date="2021-02" db="EMBL/GenBank/DDBJ databases">
        <title>Phycicoccus sp. MQZ13P-5T, whole genome shotgun sequence.</title>
        <authorList>
            <person name="Tuo L."/>
        </authorList>
    </citation>
    <scope>NUCLEOTIDE SEQUENCE</scope>
    <source>
        <strain evidence="6">MQZ13P-5</strain>
    </source>
</reference>
<feature type="transmembrane region" description="Helical" evidence="4">
    <location>
        <begin position="21"/>
        <end position="41"/>
    </location>
</feature>
<keyword evidence="4" id="KW-0472">Membrane</keyword>
<keyword evidence="2" id="KW-0119">Carbohydrate metabolism</keyword>
<dbReference type="PROSITE" id="PS50853">
    <property type="entry name" value="FN3"/>
    <property type="match status" value="3"/>
</dbReference>
<evidence type="ECO:0000256" key="4">
    <source>
        <dbReference type="SAM" id="Phobius"/>
    </source>
</evidence>
<feature type="compositionally biased region" description="Low complexity" evidence="3">
    <location>
        <begin position="853"/>
        <end position="863"/>
    </location>
</feature>
<feature type="domain" description="Fibronectin type-III" evidence="5">
    <location>
        <begin position="1606"/>
        <end position="1692"/>
    </location>
</feature>
<name>A0ABS2CK79_9MICO</name>
<feature type="region of interest" description="Disordered" evidence="3">
    <location>
        <begin position="1955"/>
        <end position="1976"/>
    </location>
</feature>
<evidence type="ECO:0000256" key="1">
    <source>
        <dbReference type="ARBA" id="ARBA00023295"/>
    </source>
</evidence>
<feature type="region of interest" description="Disordered" evidence="3">
    <location>
        <begin position="1"/>
        <end position="21"/>
    </location>
</feature>
<dbReference type="CDD" id="cd00063">
    <property type="entry name" value="FN3"/>
    <property type="match status" value="3"/>
</dbReference>
<dbReference type="Pfam" id="PF00041">
    <property type="entry name" value="fn3"/>
    <property type="match status" value="1"/>
</dbReference>
<feature type="compositionally biased region" description="Basic and acidic residues" evidence="3">
    <location>
        <begin position="411"/>
        <end position="423"/>
    </location>
</feature>
<feature type="domain" description="Fibronectin type-III" evidence="5">
    <location>
        <begin position="1695"/>
        <end position="1790"/>
    </location>
</feature>
<feature type="compositionally biased region" description="Basic residues" evidence="3">
    <location>
        <begin position="8"/>
        <end position="21"/>
    </location>
</feature>
<dbReference type="EMBL" id="JAFDVD010000007">
    <property type="protein sequence ID" value="MBM6399868.1"/>
    <property type="molecule type" value="Genomic_DNA"/>
</dbReference>
<organism evidence="6 7">
    <name type="scientific">Phycicoccus sonneratiae</name>
    <dbReference type="NCBI Taxonomy" id="2807628"/>
    <lineage>
        <taxon>Bacteria</taxon>
        <taxon>Bacillati</taxon>
        <taxon>Actinomycetota</taxon>
        <taxon>Actinomycetes</taxon>
        <taxon>Micrococcales</taxon>
        <taxon>Intrasporangiaceae</taxon>
        <taxon>Phycicoccus</taxon>
    </lineage>
</organism>
<dbReference type="InterPro" id="IPR003961">
    <property type="entry name" value="FN3_dom"/>
</dbReference>
<keyword evidence="2" id="KW-0624">Polysaccharide degradation</keyword>
<dbReference type="Pfam" id="PF17963">
    <property type="entry name" value="Big_9"/>
    <property type="match status" value="4"/>
</dbReference>
<evidence type="ECO:0000313" key="6">
    <source>
        <dbReference type="EMBL" id="MBM6399868.1"/>
    </source>
</evidence>
<feature type="region of interest" description="Disordered" evidence="3">
    <location>
        <begin position="843"/>
        <end position="863"/>
    </location>
</feature>
<feature type="region of interest" description="Disordered" evidence="3">
    <location>
        <begin position="1494"/>
        <end position="1527"/>
    </location>
</feature>
<comment type="caution">
    <text evidence="6">The sequence shown here is derived from an EMBL/GenBank/DDBJ whole genome shotgun (WGS) entry which is preliminary data.</text>
</comment>
<dbReference type="Proteomes" id="UP001430172">
    <property type="component" value="Unassembled WGS sequence"/>
</dbReference>
<keyword evidence="1" id="KW-0326">Glycosidase</keyword>
<dbReference type="Gene3D" id="2.60.40.10">
    <property type="entry name" value="Immunoglobulins"/>
    <property type="match status" value="3"/>
</dbReference>
<feature type="region of interest" description="Disordered" evidence="3">
    <location>
        <begin position="387"/>
        <end position="427"/>
    </location>
</feature>
<dbReference type="RefSeq" id="WP_204130364.1">
    <property type="nucleotide sequence ID" value="NZ_JAFDVD010000007.1"/>
</dbReference>
<keyword evidence="4" id="KW-1133">Transmembrane helix</keyword>
<keyword evidence="4" id="KW-0812">Transmembrane</keyword>
<sequence>MSEERGTTRRGHAARRGPRRPRTGVVVATVLAVVLGGYGYAATRSPGYTSDHLEANDGTLWVTNDRGGLFGRLNAPAAHLDAAFVPGEERGPSYQLDVVQSGSSVLTRDRVTGKVAPVDVRAGTLVTDRTVAVPPSAPLAVGNGTAVFVDPDSGEVKASVSTTPTAVGVDGFSTAPVAQVPIAPDVTGDALTADVAVDDEGTAYAAGSGGRLVILRPTGDGRFGTDSRSLGGPLQDAHLVLTTDGPVVLDTVTGVIARPDGTRTSVTGTSLTDGVPEEGRVDGEVLVATPRALVSVDLATGVARTVTDGGTGPAAAPVVLDGCTYAAWSGSPGRAVKGCGGTVQDVRLDRASTLISPHLRLNHRSVALNDGSTGAVWSLDTGRRLDNWDAVAPPSSQSPPKDPDQSSTVDRSSKPPQARDDTLGARPGRTSILHVLDNDANPSGSVLSITKVSPLPSATGAVAISPDGQAVQLTLEPTARSAEFDYVIDDGRGNSSSARVTVEVRSPDENGAPALRPDFVPSVTSVVNKGSVSVPVVGDWRDPDSDPVAVTSAKDEDTPVGLTPDGRIRYTAGGDAGPRTVEYTVSDGTASTVGRLSVDVLAADAQRTTPATPLPDVGRGEVGKPIVLRPLDNDVPGTDPVNPSASLQLAGAVTAPDGTTVDTSLEAGTVSVTAGAPGTYLLTYPVRYGDANIARGAIRVDVRAASDRPGAITAMPDQAVLRSQTATIVDVLANDVDPAGGLLVVQGAKTESDAVDVAVLRGRWLRIAATSPSLRPNPALVRYTVTNGEGRNATGDVSVLQLPEPADDTPLVVDDTATVRSGDHVSVPVLDNDVDPTGATLRLSPRVEGAPRPGTLPVGGPDGGPTTDDVGAAYVAGSVVRYQAPEVTTARTVAVTYVVESPSGARASGLARINVVPPPSPERLNRAPAPPTLEGRVVAGDTITVSVAASGSDPDGDSTTLAGLASAPSLGRVLAVTPSSITYQAYPTSGGTDDFTYLLGDRYGKVGTGTVRIAVAPPGDPQPVVAVDDDVTVAPGATVVVDALANDIQPIGERATVEPLEPLNPDLAGRATLDATSGRITVTAPPADQPLAIRYSITGASGEPSTATVHVRGRAGTNLPPVPRNALAQPGPGATSVDVDLLAGAVDPDSPGGALTVTRVFNAPGARIEGGVVTLPVTDAPQVLSFEVTDAGGAAALGLVHVPAGGSGAPSVREDALVRVDRNATATVDLDDVVVDPAGRELTLTTDDRLAASPAGKLRVEADGPSRLRVTGLAGYVGPAAIAFEVSTAATADDPTARRAFLTVPVQVGPETPVLRCPPTAIDVVVGGTSRPLGIPQLCHVWTATPDGLTDLRFTGRFESPVAGLTVSNRGDDTLVVEAGAAAVPGSTARMLVTAEGTEAVPAVITVRVAPAEPPTMSPVVVSGVRAGSTATVNIEGYLSSRLGDPAFSIVGFERTSGSAASVTQDGPTTLSVTPAGDARGRITVRVTITDVESTTRRDRQGTGTLSIDVLGVPDAPGTPAQTGPTLSRSARLTWQAPNDNGLPVEAYEVRWEGGGTQLCDASPCLVTGLTNATEHRFTVRARNAVGWGPPSAASAPIVPDEVPGAPVDPRVVDPANRTVTVTWSPAPTQGSAVDRYLVTWPGGRLETTSTSVTPTGLDNTLPTPFTIRARNTAGWGPGVTVEGQSAGTPATPDAPRLEATEVAGGARQAVVVSWNAVSPNGPGDTSYTVTRTGPGGSTDVCRTSATRCDADAVENDGSTYEYRVVASNPFYSSPASAPASLEAIGTPGDFSNASAVATGEDRTIRLRFTSPAARDDSLTITCRVSGATCGSWPAPAEPTRFDEVVTVPANGSEYTLTLTATNSGELSSSTQVTSDVVYGPLGPVSVEDVQTVGPYVFFTVTADPNGRPATVAVAVTGGNAAPVGDDTTGNGPWSRRYAVKAGFSSALAITATASRGSESQSAAGAGSTGSGSVRAAGEALPGGGVALTLTANNLSPSTTLQCVVDEAGSGGTTTVGLPTDTGGDGTRAIPASEFTATSGTRYTITCDDGVSPETPVRRTWVAP</sequence>
<dbReference type="SUPFAM" id="SSF49265">
    <property type="entry name" value="Fibronectin type III"/>
    <property type="match status" value="2"/>
</dbReference>
<proteinExistence type="predicted"/>